<proteinExistence type="inferred from homology"/>
<evidence type="ECO:0000256" key="1">
    <source>
        <dbReference type="ARBA" id="ARBA00007905"/>
    </source>
</evidence>
<comment type="caution">
    <text evidence="4">The sequence shown here is derived from an EMBL/GenBank/DDBJ whole genome shotgun (WGS) entry which is preliminary data.</text>
</comment>
<dbReference type="CDD" id="cd19124">
    <property type="entry name" value="AKR_AKR4A_4B"/>
    <property type="match status" value="1"/>
</dbReference>
<accession>A0A9Q0HW84</accession>
<evidence type="ECO:0000259" key="3">
    <source>
        <dbReference type="Pfam" id="PF00248"/>
    </source>
</evidence>
<dbReference type="SUPFAM" id="SSF51430">
    <property type="entry name" value="NAD(P)-linked oxidoreductase"/>
    <property type="match status" value="1"/>
</dbReference>
<dbReference type="AlphaFoldDB" id="A0A9Q0HW84"/>
<reference evidence="4" key="1">
    <citation type="journal article" date="2022" name="Cell">
        <title>Repeat-based holocentromeres influence genome architecture and karyotype evolution.</title>
        <authorList>
            <person name="Hofstatter P.G."/>
            <person name="Thangavel G."/>
            <person name="Lux T."/>
            <person name="Neumann P."/>
            <person name="Vondrak T."/>
            <person name="Novak P."/>
            <person name="Zhang M."/>
            <person name="Costa L."/>
            <person name="Castellani M."/>
            <person name="Scott A."/>
            <person name="Toegelov H."/>
            <person name="Fuchs J."/>
            <person name="Mata-Sucre Y."/>
            <person name="Dias Y."/>
            <person name="Vanzela A.L.L."/>
            <person name="Huettel B."/>
            <person name="Almeida C.C.S."/>
            <person name="Simkova H."/>
            <person name="Souza G."/>
            <person name="Pedrosa-Harand A."/>
            <person name="Macas J."/>
            <person name="Mayer K.F.X."/>
            <person name="Houben A."/>
            <person name="Marques A."/>
        </authorList>
    </citation>
    <scope>NUCLEOTIDE SEQUENCE</scope>
    <source>
        <strain evidence="4">RhyBre1mFocal</strain>
    </source>
</reference>
<name>A0A9Q0HW84_9POAL</name>
<keyword evidence="2" id="KW-0560">Oxidoreductase</keyword>
<dbReference type="PROSITE" id="PS00798">
    <property type="entry name" value="ALDOKETO_REDUCTASE_1"/>
    <property type="match status" value="1"/>
</dbReference>
<protein>
    <recommendedName>
        <fullName evidence="3">NADP-dependent oxidoreductase domain-containing protein</fullName>
    </recommendedName>
</protein>
<dbReference type="GO" id="GO:0033707">
    <property type="term" value="F:3''-deamino-3''-oxonicotianamine reductase activity"/>
    <property type="evidence" value="ECO:0007669"/>
    <property type="project" value="UniProtKB-ARBA"/>
</dbReference>
<dbReference type="Gene3D" id="3.20.20.100">
    <property type="entry name" value="NADP-dependent oxidoreductase domain"/>
    <property type="match status" value="1"/>
</dbReference>
<dbReference type="PRINTS" id="PR00069">
    <property type="entry name" value="ALDKETRDTASE"/>
</dbReference>
<dbReference type="EMBL" id="JAMQYH010000002">
    <property type="protein sequence ID" value="KAJ1700108.1"/>
    <property type="molecule type" value="Genomic_DNA"/>
</dbReference>
<dbReference type="Proteomes" id="UP001151287">
    <property type="component" value="Unassembled WGS sequence"/>
</dbReference>
<dbReference type="InterPro" id="IPR023210">
    <property type="entry name" value="NADP_OxRdtase_dom"/>
</dbReference>
<evidence type="ECO:0000313" key="4">
    <source>
        <dbReference type="EMBL" id="KAJ1700108.1"/>
    </source>
</evidence>
<dbReference type="InterPro" id="IPR018170">
    <property type="entry name" value="Aldo/ket_reductase_CS"/>
</dbReference>
<dbReference type="InterPro" id="IPR020471">
    <property type="entry name" value="AKR"/>
</dbReference>
<comment type="similarity">
    <text evidence="1">Belongs to the aldo/keto reductase family.</text>
</comment>
<feature type="domain" description="NADP-dependent oxidoreductase" evidence="3">
    <location>
        <begin position="94"/>
        <end position="365"/>
    </location>
</feature>
<dbReference type="PANTHER" id="PTHR11732">
    <property type="entry name" value="ALDO/KETO REDUCTASE"/>
    <property type="match status" value="1"/>
</dbReference>
<gene>
    <name evidence="4" type="ORF">LUZ63_008620</name>
</gene>
<dbReference type="Pfam" id="PF00248">
    <property type="entry name" value="Aldo_ket_red"/>
    <property type="match status" value="1"/>
</dbReference>
<dbReference type="PROSITE" id="PS00063">
    <property type="entry name" value="ALDOKETO_REDUCTASE_3"/>
    <property type="match status" value="1"/>
</dbReference>
<dbReference type="GO" id="GO:1990641">
    <property type="term" value="P:response to iron ion starvation"/>
    <property type="evidence" value="ECO:0007669"/>
    <property type="project" value="UniProtKB-ARBA"/>
</dbReference>
<sequence length="396" mass="44567">MKRVNFTMLNIRIYNSPHSISHDIKHKMLLTTPEDFSYLLLYKKQEPGLQEQTPANSRHRHRVQNLKERSEMASEASTKIPLKTLSSGLNMPVIAFGTFEFSFDQENAKAAIIEAIKIGYRHFDTACQYGSEAALGEAIAEAEQLGLIGSRADVFVTTKLWCTDNHPDRVLPAIKTSLRNLKMDYLDLYLIHWPISMKPGPISFPLKREEVMPLDLKGVWEAMEECQKLGLTKSIGVSNFTTKKLEELLQFANIPPAVNQVELNPAWQQQKLREYCAKKGITVTAYSPLGGQLNFITPNTVLTSEVLKEIADAKGKSVAQISLRWILEQGEGIVVKSFKKERLVQNLEIFDWELAEEEHAKISSIPQKKALSTEPILAPEGSLTSVDFADIDIVET</sequence>
<evidence type="ECO:0000313" key="5">
    <source>
        <dbReference type="Proteomes" id="UP001151287"/>
    </source>
</evidence>
<dbReference type="PROSITE" id="PS00062">
    <property type="entry name" value="ALDOKETO_REDUCTASE_2"/>
    <property type="match status" value="1"/>
</dbReference>
<dbReference type="InterPro" id="IPR044497">
    <property type="entry name" value="AKR4A/B"/>
</dbReference>
<dbReference type="OrthoDB" id="654445at2759"/>
<dbReference type="FunFam" id="3.20.20.100:FF:000014">
    <property type="entry name" value="NAD(P)-linked oxidoreductase superfamily protein"/>
    <property type="match status" value="1"/>
</dbReference>
<dbReference type="InterPro" id="IPR036812">
    <property type="entry name" value="NAD(P)_OxRdtase_dom_sf"/>
</dbReference>
<evidence type="ECO:0000256" key="2">
    <source>
        <dbReference type="ARBA" id="ARBA00023002"/>
    </source>
</evidence>
<organism evidence="4 5">
    <name type="scientific">Rhynchospora breviuscula</name>
    <dbReference type="NCBI Taxonomy" id="2022672"/>
    <lineage>
        <taxon>Eukaryota</taxon>
        <taxon>Viridiplantae</taxon>
        <taxon>Streptophyta</taxon>
        <taxon>Embryophyta</taxon>
        <taxon>Tracheophyta</taxon>
        <taxon>Spermatophyta</taxon>
        <taxon>Magnoliopsida</taxon>
        <taxon>Liliopsida</taxon>
        <taxon>Poales</taxon>
        <taxon>Cyperaceae</taxon>
        <taxon>Cyperoideae</taxon>
        <taxon>Rhynchosporeae</taxon>
        <taxon>Rhynchospora</taxon>
    </lineage>
</organism>
<dbReference type="GO" id="GO:0019290">
    <property type="term" value="P:siderophore biosynthetic process"/>
    <property type="evidence" value="ECO:0007669"/>
    <property type="project" value="UniProtKB-ARBA"/>
</dbReference>
<keyword evidence="5" id="KW-1185">Reference proteome</keyword>